<protein>
    <submittedName>
        <fullName evidence="1">Uncharacterized protein</fullName>
    </submittedName>
</protein>
<evidence type="ECO:0000313" key="2">
    <source>
        <dbReference type="Proteomes" id="UP000033882"/>
    </source>
</evidence>
<dbReference type="AlphaFoldDB" id="A0A0G1X3U1"/>
<sequence>MEKIREDAMVERDMIEEFKRLIAIEVKLQAEIERNKQAIEMLVCDEMYLKDVARFYSTIKVYSVWEKGDLNVSLVTSKSGKLRSCGVLLWGCPIGIDLGQLAIKVHEFRARFLVFDGDPSGRSFPQINSCGGSERQKFIESINNLCKAVGISRVFAKNAKLLESGGMLSCMTEEIVNFYMLIARPDGTLLPEFDFIDPQKSSAFWSNNG</sequence>
<dbReference type="EMBL" id="LCPB01000019">
    <property type="protein sequence ID" value="KKU89090.1"/>
    <property type="molecule type" value="Genomic_DNA"/>
</dbReference>
<dbReference type="Proteomes" id="UP000033882">
    <property type="component" value="Unassembled WGS sequence"/>
</dbReference>
<accession>A0A0G1X3U1</accession>
<reference evidence="1 2" key="1">
    <citation type="journal article" date="2015" name="Nature">
        <title>rRNA introns, odd ribosomes, and small enigmatic genomes across a large radiation of phyla.</title>
        <authorList>
            <person name="Brown C.T."/>
            <person name="Hug L.A."/>
            <person name="Thomas B.C."/>
            <person name="Sharon I."/>
            <person name="Castelle C.J."/>
            <person name="Singh A."/>
            <person name="Wilkins M.J."/>
            <person name="Williams K.H."/>
            <person name="Banfield J.F."/>
        </authorList>
    </citation>
    <scope>NUCLEOTIDE SEQUENCE [LARGE SCALE GENOMIC DNA]</scope>
</reference>
<evidence type="ECO:0000313" key="1">
    <source>
        <dbReference type="EMBL" id="KKU89090.1"/>
    </source>
</evidence>
<name>A0A0G1X3U1_9BACT</name>
<proteinExistence type="predicted"/>
<comment type="caution">
    <text evidence="1">The sequence shown here is derived from an EMBL/GenBank/DDBJ whole genome shotgun (WGS) entry which is preliminary data.</text>
</comment>
<organism evidence="1 2">
    <name type="scientific">Candidatus Wolfebacteria bacterium GW2011_GWA2_47_9b</name>
    <dbReference type="NCBI Taxonomy" id="1619005"/>
    <lineage>
        <taxon>Bacteria</taxon>
        <taxon>Candidatus Wolfeibacteriota</taxon>
    </lineage>
</organism>
<gene>
    <name evidence="1" type="ORF">UY19_C0019G0007</name>
</gene>